<evidence type="ECO:0000313" key="2">
    <source>
        <dbReference type="EMBL" id="DAG00095.1"/>
    </source>
</evidence>
<proteinExistence type="predicted"/>
<protein>
    <submittedName>
        <fullName evidence="2">Uncharacterized protein</fullName>
    </submittedName>
</protein>
<sequence>MTERKVLIVRVKGGMQIVQGVTNYIIEGLVRGVLVLPEDVITSYAIEEFPALGVENEDTIYTVVPDGVQAIKILNKDDIRPIGAYMQVQEENEQRDGDEAQPDPAPQPTEPATPFKPKGSMAEIKREVFIRLQAYQQRTKLGWAQRVSDATGGKVAPDVVRLGLLEARDIGIDRWKLIGKALDKLEEETEK</sequence>
<accession>A0A8S5V0G0</accession>
<organism evidence="2">
    <name type="scientific">Siphoviridae sp. ctBeL15</name>
    <dbReference type="NCBI Taxonomy" id="2825374"/>
    <lineage>
        <taxon>Viruses</taxon>
        <taxon>Duplodnaviria</taxon>
        <taxon>Heunggongvirae</taxon>
        <taxon>Uroviricota</taxon>
        <taxon>Caudoviricetes</taxon>
    </lineage>
</organism>
<name>A0A8S5V0G0_9CAUD</name>
<dbReference type="EMBL" id="BK016176">
    <property type="protein sequence ID" value="DAG00095.1"/>
    <property type="molecule type" value="Genomic_DNA"/>
</dbReference>
<feature type="region of interest" description="Disordered" evidence="1">
    <location>
        <begin position="90"/>
        <end position="118"/>
    </location>
</feature>
<evidence type="ECO:0000256" key="1">
    <source>
        <dbReference type="SAM" id="MobiDB-lite"/>
    </source>
</evidence>
<reference evidence="2" key="1">
    <citation type="journal article" date="2021" name="Proc. Natl. Acad. Sci. U.S.A.">
        <title>A Catalog of Tens of Thousands of Viruses from Human Metagenomes Reveals Hidden Associations with Chronic Diseases.</title>
        <authorList>
            <person name="Tisza M.J."/>
            <person name="Buck C.B."/>
        </authorList>
    </citation>
    <scope>NUCLEOTIDE SEQUENCE</scope>
    <source>
        <strain evidence="2">CtBeL15</strain>
    </source>
</reference>